<keyword evidence="3" id="KW-1185">Reference proteome</keyword>
<proteinExistence type="predicted"/>
<organism evidence="2 3">
    <name type="scientific">Sedimenticola selenatireducens</name>
    <dbReference type="NCBI Taxonomy" id="191960"/>
    <lineage>
        <taxon>Bacteria</taxon>
        <taxon>Pseudomonadati</taxon>
        <taxon>Pseudomonadota</taxon>
        <taxon>Gammaproteobacteria</taxon>
        <taxon>Chromatiales</taxon>
        <taxon>Sedimenticolaceae</taxon>
        <taxon>Sedimenticola</taxon>
    </lineage>
</organism>
<dbReference type="RefSeq" id="WP_144358835.1">
    <property type="nucleotide sequence ID" value="NZ_VMNH01000009.1"/>
</dbReference>
<sequence length="80" mass="9706">MKRKKLLHKLADYLNLDQRTLKTKREKMKLILKQLRDKERKLQLRSEHEKDETKKSRLAKELDILRAQRLKGISALKELK</sequence>
<protein>
    <submittedName>
        <fullName evidence="2">Uncharacterized protein</fullName>
    </submittedName>
</protein>
<dbReference type="Proteomes" id="UP000316649">
    <property type="component" value="Unassembled WGS sequence"/>
</dbReference>
<dbReference type="AlphaFoldDB" id="A0A557SCX3"/>
<evidence type="ECO:0000313" key="3">
    <source>
        <dbReference type="Proteomes" id="UP000316649"/>
    </source>
</evidence>
<feature type="coiled-coil region" evidence="1">
    <location>
        <begin position="21"/>
        <end position="68"/>
    </location>
</feature>
<name>A0A557SCX3_9GAMM</name>
<dbReference type="EMBL" id="VMNH01000009">
    <property type="protein sequence ID" value="TVO75262.1"/>
    <property type="molecule type" value="Genomic_DNA"/>
</dbReference>
<evidence type="ECO:0000313" key="2">
    <source>
        <dbReference type="EMBL" id="TVO75262.1"/>
    </source>
</evidence>
<gene>
    <name evidence="2" type="ORF">FHP88_09660</name>
</gene>
<evidence type="ECO:0000256" key="1">
    <source>
        <dbReference type="SAM" id="Coils"/>
    </source>
</evidence>
<dbReference type="OrthoDB" id="7065795at2"/>
<comment type="caution">
    <text evidence="2">The sequence shown here is derived from an EMBL/GenBank/DDBJ whole genome shotgun (WGS) entry which is preliminary data.</text>
</comment>
<reference evidence="2 3" key="1">
    <citation type="submission" date="2019-07" db="EMBL/GenBank/DDBJ databases">
        <title>The pathways for chlorine oxyanion respiration interact through the shared metabolite chlorate.</title>
        <authorList>
            <person name="Barnum T.P."/>
            <person name="Cheng Y."/>
            <person name="Hill K.A."/>
            <person name="Lucas L.N."/>
            <person name="Carlson H.K."/>
            <person name="Coates J.D."/>
        </authorList>
    </citation>
    <scope>NUCLEOTIDE SEQUENCE [LARGE SCALE GENOMIC DNA]</scope>
    <source>
        <strain evidence="2 3">BK-1</strain>
    </source>
</reference>
<keyword evidence="1" id="KW-0175">Coiled coil</keyword>
<accession>A0A557SCX3</accession>